<dbReference type="GO" id="GO:0003677">
    <property type="term" value="F:DNA binding"/>
    <property type="evidence" value="ECO:0007669"/>
    <property type="project" value="InterPro"/>
</dbReference>
<sequence>MVRQGDIIKINFNPQAGHEQAGYRPAIVVSNNFFNEKTNLTIVCPITNTNNHFPLHIPLDNRTSTTGVILCEHIRALDLNARDFKVIEKLPEDILQNVLDIVFSEIENF</sequence>
<dbReference type="EC" id="3.1.-.-" evidence="1"/>
<dbReference type="KEGG" id="fho:H9Q81_03800"/>
<protein>
    <recommendedName>
        <fullName evidence="1">mRNA interferase</fullName>
        <ecNumber evidence="1">3.1.-.-</ecNumber>
    </recommendedName>
</protein>
<dbReference type="GO" id="GO:0016787">
    <property type="term" value="F:hydrolase activity"/>
    <property type="evidence" value="ECO:0007669"/>
    <property type="project" value="UniProtKB-KW"/>
</dbReference>
<dbReference type="EMBL" id="CP060637">
    <property type="protein sequence ID" value="QNM15966.1"/>
    <property type="molecule type" value="Genomic_DNA"/>
</dbReference>
<dbReference type="PANTHER" id="PTHR33988">
    <property type="entry name" value="ENDORIBONUCLEASE MAZF-RELATED"/>
    <property type="match status" value="1"/>
</dbReference>
<dbReference type="PIRSF" id="PIRSF033490">
    <property type="entry name" value="MazF"/>
    <property type="match status" value="1"/>
</dbReference>
<evidence type="ECO:0000256" key="1">
    <source>
        <dbReference type="PIRNR" id="PIRNR033490"/>
    </source>
</evidence>
<dbReference type="Gene3D" id="2.30.30.110">
    <property type="match status" value="1"/>
</dbReference>
<organism evidence="2 3">
    <name type="scientific">Fusobacterium hominis</name>
    <dbReference type="NCBI Taxonomy" id="2764326"/>
    <lineage>
        <taxon>Bacteria</taxon>
        <taxon>Fusobacteriati</taxon>
        <taxon>Fusobacteriota</taxon>
        <taxon>Fusobacteriia</taxon>
        <taxon>Fusobacteriales</taxon>
        <taxon>Fusobacteriaceae</taxon>
        <taxon>Fusobacterium</taxon>
    </lineage>
</organism>
<dbReference type="GO" id="GO:0006402">
    <property type="term" value="P:mRNA catabolic process"/>
    <property type="evidence" value="ECO:0007669"/>
    <property type="project" value="TreeGrafter"/>
</dbReference>
<dbReference type="GO" id="GO:0016075">
    <property type="term" value="P:rRNA catabolic process"/>
    <property type="evidence" value="ECO:0007669"/>
    <property type="project" value="TreeGrafter"/>
</dbReference>
<dbReference type="InterPro" id="IPR003477">
    <property type="entry name" value="PemK-like"/>
</dbReference>
<dbReference type="Pfam" id="PF02452">
    <property type="entry name" value="PemK_toxin"/>
    <property type="match status" value="1"/>
</dbReference>
<dbReference type="RefSeq" id="WP_101474711.1">
    <property type="nucleotide sequence ID" value="NZ_CP060637.1"/>
</dbReference>
<keyword evidence="1" id="KW-0378">Hydrolase</keyword>
<evidence type="ECO:0000313" key="2">
    <source>
        <dbReference type="EMBL" id="QNM15966.1"/>
    </source>
</evidence>
<dbReference type="InterPro" id="IPR011067">
    <property type="entry name" value="Plasmid_toxin/cell-grow_inhib"/>
</dbReference>
<dbReference type="SUPFAM" id="SSF50118">
    <property type="entry name" value="Cell growth inhibitor/plasmid maintenance toxic component"/>
    <property type="match status" value="1"/>
</dbReference>
<accession>A0A7G9GYT4</accession>
<evidence type="ECO:0000313" key="3">
    <source>
        <dbReference type="Proteomes" id="UP000515913"/>
    </source>
</evidence>
<keyword evidence="3" id="KW-1185">Reference proteome</keyword>
<name>A0A7G9GYT4_9FUSO</name>
<dbReference type="GO" id="GO:0004521">
    <property type="term" value="F:RNA endonuclease activity"/>
    <property type="evidence" value="ECO:0007669"/>
    <property type="project" value="TreeGrafter"/>
</dbReference>
<dbReference type="PANTHER" id="PTHR33988:SF3">
    <property type="entry name" value="ENDORIBONUCLEASE TOXIN CHPB-RELATED"/>
    <property type="match status" value="1"/>
</dbReference>
<keyword evidence="1" id="KW-0255">Endonuclease</keyword>
<gene>
    <name evidence="2" type="ORF">H9Q81_03800</name>
</gene>
<comment type="similarity">
    <text evidence="1">Belongs to the PemK/MazF family.</text>
</comment>
<dbReference type="Proteomes" id="UP000515913">
    <property type="component" value="Chromosome"/>
</dbReference>
<comment type="function">
    <text evidence="1">Toxic component of a type II toxin-antitoxin (TA) system.</text>
</comment>
<dbReference type="AlphaFoldDB" id="A0A7G9GYT4"/>
<reference evidence="2 3" key="1">
    <citation type="submission" date="2020-08" db="EMBL/GenBank/DDBJ databases">
        <authorList>
            <person name="Liu C."/>
            <person name="Sun Q."/>
        </authorList>
    </citation>
    <scope>NUCLEOTIDE SEQUENCE [LARGE SCALE GENOMIC DNA]</scope>
    <source>
        <strain evidence="2 3">NSJ-57</strain>
    </source>
</reference>
<keyword evidence="1" id="KW-0540">Nuclease</keyword>
<proteinExistence type="inferred from homology"/>